<dbReference type="Proteomes" id="UP000815677">
    <property type="component" value="Unassembled WGS sequence"/>
</dbReference>
<dbReference type="EMBL" id="DF841512">
    <property type="protein sequence ID" value="GAT45571.1"/>
    <property type="molecule type" value="Genomic_DNA"/>
</dbReference>
<protein>
    <submittedName>
        <fullName evidence="1">Uncharacterized protein</fullName>
    </submittedName>
</protein>
<evidence type="ECO:0000313" key="2">
    <source>
        <dbReference type="Proteomes" id="UP000815677"/>
    </source>
</evidence>
<reference evidence="1" key="1">
    <citation type="submission" date="2014-09" db="EMBL/GenBank/DDBJ databases">
        <title>Genome sequence of the luminous mushroom Mycena chlorophos for searching fungal bioluminescence genes.</title>
        <authorList>
            <person name="Tanaka Y."/>
            <person name="Kasuga D."/>
            <person name="Oba Y."/>
            <person name="Hase S."/>
            <person name="Sato K."/>
            <person name="Oba Y."/>
            <person name="Sakakibara Y."/>
        </authorList>
    </citation>
    <scope>NUCLEOTIDE SEQUENCE</scope>
</reference>
<keyword evidence="2" id="KW-1185">Reference proteome</keyword>
<sequence>MPNTSSKEPGRCNEACTTMKKVVGAGAACHAVQLRTGSYSREPRDAADCASALRRNIRRLAALFCDAACVVPSSVWPAHSTVRCSYTGRIRVSYWTHSGSLKRRCPRTSPR</sequence>
<organism evidence="1 2">
    <name type="scientific">Mycena chlorophos</name>
    <name type="common">Agaric fungus</name>
    <name type="synonym">Agaricus chlorophos</name>
    <dbReference type="NCBI Taxonomy" id="658473"/>
    <lineage>
        <taxon>Eukaryota</taxon>
        <taxon>Fungi</taxon>
        <taxon>Dikarya</taxon>
        <taxon>Basidiomycota</taxon>
        <taxon>Agaricomycotina</taxon>
        <taxon>Agaricomycetes</taxon>
        <taxon>Agaricomycetidae</taxon>
        <taxon>Agaricales</taxon>
        <taxon>Marasmiineae</taxon>
        <taxon>Mycenaceae</taxon>
        <taxon>Mycena</taxon>
    </lineage>
</organism>
<accession>A0ABQ0L357</accession>
<evidence type="ECO:0000313" key="1">
    <source>
        <dbReference type="EMBL" id="GAT45571.1"/>
    </source>
</evidence>
<proteinExistence type="predicted"/>
<name>A0ABQ0L357_MYCCL</name>
<gene>
    <name evidence="1" type="ORF">MCHLO_03142</name>
</gene>